<protein>
    <submittedName>
        <fullName evidence="2">Uncharacterized protein</fullName>
    </submittedName>
</protein>
<evidence type="ECO:0000256" key="1">
    <source>
        <dbReference type="SAM" id="MobiDB-lite"/>
    </source>
</evidence>
<dbReference type="Proteomes" id="UP001412067">
    <property type="component" value="Unassembled WGS sequence"/>
</dbReference>
<feature type="compositionally biased region" description="Basic and acidic residues" evidence="1">
    <location>
        <begin position="106"/>
        <end position="115"/>
    </location>
</feature>
<proteinExistence type="predicted"/>
<feature type="region of interest" description="Disordered" evidence="1">
    <location>
        <begin position="1"/>
        <end position="121"/>
    </location>
</feature>
<dbReference type="EMBL" id="JBBWWR010000007">
    <property type="protein sequence ID" value="KAK8963554.1"/>
    <property type="molecule type" value="Genomic_DNA"/>
</dbReference>
<sequence>MGWLRVAGDSEFRRGEREQQELQDPRIWHWEKPTIVHGSDGGGYGGSGFRRNQSTWNQKTTAGSVADLASGENNNRSGNLPEEAAGNNNRSGKTAAEKPATGTAKIVDRSEEVAVRRKRKR</sequence>
<evidence type="ECO:0000313" key="2">
    <source>
        <dbReference type="EMBL" id="KAK8963554.1"/>
    </source>
</evidence>
<accession>A0ABR2MHD1</accession>
<feature type="compositionally biased region" description="Gly residues" evidence="1">
    <location>
        <begin position="39"/>
        <end position="48"/>
    </location>
</feature>
<feature type="compositionally biased region" description="Basic and acidic residues" evidence="1">
    <location>
        <begin position="8"/>
        <end position="34"/>
    </location>
</feature>
<name>A0ABR2MHD1_9ASPA</name>
<keyword evidence="3" id="KW-1185">Reference proteome</keyword>
<gene>
    <name evidence="2" type="ORF">KSP40_PGU014371</name>
</gene>
<organism evidence="2 3">
    <name type="scientific">Platanthera guangdongensis</name>
    <dbReference type="NCBI Taxonomy" id="2320717"/>
    <lineage>
        <taxon>Eukaryota</taxon>
        <taxon>Viridiplantae</taxon>
        <taxon>Streptophyta</taxon>
        <taxon>Embryophyta</taxon>
        <taxon>Tracheophyta</taxon>
        <taxon>Spermatophyta</taxon>
        <taxon>Magnoliopsida</taxon>
        <taxon>Liliopsida</taxon>
        <taxon>Asparagales</taxon>
        <taxon>Orchidaceae</taxon>
        <taxon>Orchidoideae</taxon>
        <taxon>Orchideae</taxon>
        <taxon>Orchidinae</taxon>
        <taxon>Platanthera</taxon>
    </lineage>
</organism>
<comment type="caution">
    <text evidence="2">The sequence shown here is derived from an EMBL/GenBank/DDBJ whole genome shotgun (WGS) entry which is preliminary data.</text>
</comment>
<reference evidence="2 3" key="1">
    <citation type="journal article" date="2022" name="Nat. Plants">
        <title>Genomes of leafy and leafless Platanthera orchids illuminate the evolution of mycoheterotrophy.</title>
        <authorList>
            <person name="Li M.H."/>
            <person name="Liu K.W."/>
            <person name="Li Z."/>
            <person name="Lu H.C."/>
            <person name="Ye Q.L."/>
            <person name="Zhang D."/>
            <person name="Wang J.Y."/>
            <person name="Li Y.F."/>
            <person name="Zhong Z.M."/>
            <person name="Liu X."/>
            <person name="Yu X."/>
            <person name="Liu D.K."/>
            <person name="Tu X.D."/>
            <person name="Liu B."/>
            <person name="Hao Y."/>
            <person name="Liao X.Y."/>
            <person name="Jiang Y.T."/>
            <person name="Sun W.H."/>
            <person name="Chen J."/>
            <person name="Chen Y.Q."/>
            <person name="Ai Y."/>
            <person name="Zhai J.W."/>
            <person name="Wu S.S."/>
            <person name="Zhou Z."/>
            <person name="Hsiao Y.Y."/>
            <person name="Wu W.L."/>
            <person name="Chen Y.Y."/>
            <person name="Lin Y.F."/>
            <person name="Hsu J.L."/>
            <person name="Li C.Y."/>
            <person name="Wang Z.W."/>
            <person name="Zhao X."/>
            <person name="Zhong W.Y."/>
            <person name="Ma X.K."/>
            <person name="Ma L."/>
            <person name="Huang J."/>
            <person name="Chen G.Z."/>
            <person name="Huang M.Z."/>
            <person name="Huang L."/>
            <person name="Peng D.H."/>
            <person name="Luo Y.B."/>
            <person name="Zou S.Q."/>
            <person name="Chen S.P."/>
            <person name="Lan S."/>
            <person name="Tsai W.C."/>
            <person name="Van de Peer Y."/>
            <person name="Liu Z.J."/>
        </authorList>
    </citation>
    <scope>NUCLEOTIDE SEQUENCE [LARGE SCALE GENOMIC DNA]</scope>
    <source>
        <strain evidence="2">Lor288</strain>
    </source>
</reference>
<feature type="compositionally biased region" description="Polar residues" evidence="1">
    <location>
        <begin position="50"/>
        <end position="63"/>
    </location>
</feature>
<evidence type="ECO:0000313" key="3">
    <source>
        <dbReference type="Proteomes" id="UP001412067"/>
    </source>
</evidence>